<evidence type="ECO:0000256" key="1">
    <source>
        <dbReference type="ARBA" id="ARBA00004439"/>
    </source>
</evidence>
<feature type="transmembrane region" description="Helical" evidence="18">
    <location>
        <begin position="135"/>
        <end position="157"/>
    </location>
</feature>
<proteinExistence type="inferred from homology"/>
<dbReference type="GO" id="GO:0034045">
    <property type="term" value="C:phagophore assembly site membrane"/>
    <property type="evidence" value="ECO:0007669"/>
    <property type="project" value="UniProtKB-SubCell"/>
</dbReference>
<dbReference type="PANTHER" id="PTHR13038:SF10">
    <property type="entry name" value="AUTOPHAGY-RELATED PROTEIN 9"/>
    <property type="match status" value="1"/>
</dbReference>
<evidence type="ECO:0000313" key="21">
    <source>
        <dbReference type="Proteomes" id="UP001143981"/>
    </source>
</evidence>
<evidence type="ECO:0000256" key="19">
    <source>
        <dbReference type="SAM" id="MobiDB-lite"/>
    </source>
</evidence>
<evidence type="ECO:0000256" key="5">
    <source>
        <dbReference type="ARBA" id="ARBA00006185"/>
    </source>
</evidence>
<dbReference type="GO" id="GO:0000422">
    <property type="term" value="P:autophagy of mitochondrion"/>
    <property type="evidence" value="ECO:0007669"/>
    <property type="project" value="TreeGrafter"/>
</dbReference>
<evidence type="ECO:0000256" key="8">
    <source>
        <dbReference type="ARBA" id="ARBA00022692"/>
    </source>
</evidence>
<feature type="transmembrane region" description="Helical" evidence="18">
    <location>
        <begin position="48"/>
        <end position="70"/>
    </location>
</feature>
<evidence type="ECO:0000256" key="11">
    <source>
        <dbReference type="ARBA" id="ARBA00023034"/>
    </source>
</evidence>
<comment type="catalytic activity">
    <reaction evidence="16">
        <text>a 1,2-diacyl-sn-glycero-3-phospho-(1D-myo-inositol-3-phosphate)(in) = a 1,2-diacyl-sn-glycero-3-phospho-(1D-myo-inositol-3-phosphate)(out)</text>
        <dbReference type="Rhea" id="RHEA:67920"/>
        <dbReference type="ChEBI" id="CHEBI:58088"/>
    </reaction>
</comment>
<evidence type="ECO:0000256" key="4">
    <source>
        <dbReference type="ARBA" id="ARBA00004653"/>
    </source>
</evidence>
<feature type="transmembrane region" description="Helical" evidence="18">
    <location>
        <begin position="232"/>
        <end position="255"/>
    </location>
</feature>
<comment type="catalytic activity">
    <reaction evidence="17">
        <text>a 1,2-diacyl-sn-glycero-3-phosphocholine(in) = a 1,2-diacyl-sn-glycero-3-phosphocholine(out)</text>
        <dbReference type="Rhea" id="RHEA:38571"/>
        <dbReference type="ChEBI" id="CHEBI:57643"/>
    </reaction>
</comment>
<dbReference type="GO" id="GO:0006869">
    <property type="term" value="P:lipid transport"/>
    <property type="evidence" value="ECO:0007669"/>
    <property type="project" value="UniProtKB-KW"/>
</dbReference>
<evidence type="ECO:0000256" key="12">
    <source>
        <dbReference type="ARBA" id="ARBA00023055"/>
    </source>
</evidence>
<dbReference type="PANTHER" id="PTHR13038">
    <property type="entry name" value="APG9 AUTOPHAGY 9"/>
    <property type="match status" value="1"/>
</dbReference>
<keyword evidence="11" id="KW-0333">Golgi apparatus</keyword>
<dbReference type="GO" id="GO:0034727">
    <property type="term" value="P:piecemeal microautophagy of the nucleus"/>
    <property type="evidence" value="ECO:0007669"/>
    <property type="project" value="TreeGrafter"/>
</dbReference>
<evidence type="ECO:0000256" key="13">
    <source>
        <dbReference type="ARBA" id="ARBA00023136"/>
    </source>
</evidence>
<keyword evidence="7 18" id="KW-0813">Transport</keyword>
<comment type="similarity">
    <text evidence="5 18">Belongs to the ATG9 family.</text>
</comment>
<dbReference type="EMBL" id="JANBOI010002646">
    <property type="protein sequence ID" value="KAJ1720576.1"/>
    <property type="molecule type" value="Genomic_DNA"/>
</dbReference>
<dbReference type="AlphaFoldDB" id="A0A9W7XWD6"/>
<sequence length="514" mass="57696">VLTKALEWNLSFCLMNYLFDERGQLRRRFLKESNRAILSEGLRRRFRFMAVINMLFAPFIVVFLVLYSFFRYFEELYHEPGTLMSRAFTPYARCKFRNFNEVPHSFRRRLDSAHAKATLYLAQFRNDALIATARFVSFVAGSFAALLLAFTVVDNELSLEFEITRHRTVLFYIGLSSAVLAAARGMVPTDHQEYLHPAWIMRDVLEDLQYMEPAWRGRLDTTRVRREFEVLFSYRLLIFAHELLGVVTAPFIMLFSLPGCAEQVVDFFREFTVHREGLGYVCSFAAFDLENHGNVRFSAPTRTGGERMASKNGKMEQSFLAFKADYPEWTPRTQAGSIYLQRAQHAQQDLWRAGGAGWQDRLLQQQRMAGSVLPTGASLYRSDRTGAPAATAATAAATTARSQVAFQPPGFANVPPLPRPPLQQPHMPSVASQAMLPFGPTLGPALGTVRGEQPGRLPTVDEHGGGSDTGRLALSSLPLVASPRMGASTGFPAALQPGTFSILNELYEQQVEHD</sequence>
<evidence type="ECO:0000256" key="15">
    <source>
        <dbReference type="ARBA" id="ARBA00024615"/>
    </source>
</evidence>
<keyword evidence="21" id="KW-1185">Reference proteome</keyword>
<dbReference type="Pfam" id="PF04109">
    <property type="entry name" value="ATG9"/>
    <property type="match status" value="1"/>
</dbReference>
<keyword evidence="10 18" id="KW-0072">Autophagy</keyword>
<organism evidence="20 21">
    <name type="scientific">Coemansia biformis</name>
    <dbReference type="NCBI Taxonomy" id="1286918"/>
    <lineage>
        <taxon>Eukaryota</taxon>
        <taxon>Fungi</taxon>
        <taxon>Fungi incertae sedis</taxon>
        <taxon>Zoopagomycota</taxon>
        <taxon>Kickxellomycotina</taxon>
        <taxon>Kickxellomycetes</taxon>
        <taxon>Kickxellales</taxon>
        <taxon>Kickxellaceae</taxon>
        <taxon>Coemansia</taxon>
    </lineage>
</organism>
<comment type="caution">
    <text evidence="20">The sequence shown here is derived from an EMBL/GenBank/DDBJ whole genome shotgun (WGS) entry which is preliminary data.</text>
</comment>
<feature type="region of interest" description="Disordered" evidence="19">
    <location>
        <begin position="407"/>
        <end position="471"/>
    </location>
</feature>
<evidence type="ECO:0000256" key="2">
    <source>
        <dbReference type="ARBA" id="ARBA00004477"/>
    </source>
</evidence>
<feature type="non-terminal residue" evidence="20">
    <location>
        <position position="1"/>
    </location>
</feature>
<gene>
    <name evidence="20" type="primary">ATG9_2</name>
    <name evidence="20" type="ORF">LPJ61_006141</name>
</gene>
<comment type="function">
    <text evidence="18">Phospholipid scramblase involved in autophagy. Cycles between the preautophagosomal structure/phagophore assembly site (PAS) and the cytoplasmic vesicle pool and supplies membrane for the growing autophagosome. Lipid scramblase activity plays a key role in preautophagosomal structure/phagophore assembly by distributing the phospholipids that arrive through ATG2 from the cytoplasmic to the luminal leaflet of the bilayer, thereby driving autophagosomal membrane expansion.</text>
</comment>
<protein>
    <recommendedName>
        <fullName evidence="6 18">Autophagy-related protein 9</fullName>
    </recommendedName>
</protein>
<keyword evidence="8 18" id="KW-0812">Transmembrane</keyword>
<dbReference type="GO" id="GO:0005776">
    <property type="term" value="C:autophagosome"/>
    <property type="evidence" value="ECO:0007669"/>
    <property type="project" value="TreeGrafter"/>
</dbReference>
<dbReference type="GO" id="GO:0030659">
    <property type="term" value="C:cytoplasmic vesicle membrane"/>
    <property type="evidence" value="ECO:0007669"/>
    <property type="project" value="UniProtKB-SubCell"/>
</dbReference>
<dbReference type="Proteomes" id="UP001143981">
    <property type="component" value="Unassembled WGS sequence"/>
</dbReference>
<evidence type="ECO:0000256" key="14">
    <source>
        <dbReference type="ARBA" id="ARBA00024479"/>
    </source>
</evidence>
<evidence type="ECO:0000256" key="9">
    <source>
        <dbReference type="ARBA" id="ARBA00022989"/>
    </source>
</evidence>
<dbReference type="GO" id="GO:0000139">
    <property type="term" value="C:Golgi membrane"/>
    <property type="evidence" value="ECO:0007669"/>
    <property type="project" value="UniProtKB-SubCell"/>
</dbReference>
<evidence type="ECO:0000256" key="18">
    <source>
        <dbReference type="RuleBase" id="RU364027"/>
    </source>
</evidence>
<evidence type="ECO:0000256" key="6">
    <source>
        <dbReference type="ARBA" id="ARBA00018074"/>
    </source>
</evidence>
<comment type="subcellular location">
    <subcellularLocation>
        <location evidence="1">Cytoplasmic vesicle membrane</location>
        <topology evidence="1">Multi-pass membrane protein</topology>
    </subcellularLocation>
    <subcellularLocation>
        <location evidence="2">Endoplasmic reticulum membrane</location>
        <topology evidence="2">Multi-pass membrane protein</topology>
    </subcellularLocation>
    <subcellularLocation>
        <location evidence="4">Golgi apparatus membrane</location>
        <topology evidence="4">Multi-pass membrane protein</topology>
    </subcellularLocation>
    <subcellularLocation>
        <location evidence="3 18">Preautophagosomal structure membrane</location>
        <topology evidence="3 18">Multi-pass membrane protein</topology>
    </subcellularLocation>
</comment>
<comment type="catalytic activity">
    <reaction evidence="15">
        <text>a 1,2-diacyl-sn-glycero-3-phosphoethanolamine(in) = a 1,2-diacyl-sn-glycero-3-phosphoethanolamine(out)</text>
        <dbReference type="Rhea" id="RHEA:38895"/>
        <dbReference type="ChEBI" id="CHEBI:64612"/>
    </reaction>
</comment>
<dbReference type="GO" id="GO:0061709">
    <property type="term" value="P:reticulophagy"/>
    <property type="evidence" value="ECO:0007669"/>
    <property type="project" value="TreeGrafter"/>
</dbReference>
<dbReference type="OrthoDB" id="2020634at2759"/>
<dbReference type="InterPro" id="IPR007241">
    <property type="entry name" value="Autophagy-rel_prot_9"/>
</dbReference>
<dbReference type="GO" id="GO:0034497">
    <property type="term" value="P:protein localization to phagophore assembly site"/>
    <property type="evidence" value="ECO:0007669"/>
    <property type="project" value="TreeGrafter"/>
</dbReference>
<dbReference type="GO" id="GO:0005789">
    <property type="term" value="C:endoplasmic reticulum membrane"/>
    <property type="evidence" value="ECO:0007669"/>
    <property type="project" value="UniProtKB-SubCell"/>
</dbReference>
<evidence type="ECO:0000256" key="3">
    <source>
        <dbReference type="ARBA" id="ARBA00004511"/>
    </source>
</evidence>
<reference evidence="20" key="1">
    <citation type="submission" date="2022-07" db="EMBL/GenBank/DDBJ databases">
        <title>Phylogenomic reconstructions and comparative analyses of Kickxellomycotina fungi.</title>
        <authorList>
            <person name="Reynolds N.K."/>
            <person name="Stajich J.E."/>
            <person name="Barry K."/>
            <person name="Grigoriev I.V."/>
            <person name="Crous P."/>
            <person name="Smith M.E."/>
        </authorList>
    </citation>
    <scope>NUCLEOTIDE SEQUENCE</scope>
    <source>
        <strain evidence="20">BCRC 34381</strain>
    </source>
</reference>
<keyword evidence="9 18" id="KW-1133">Transmembrane helix</keyword>
<accession>A0A9W7XWD6</accession>
<feature type="transmembrane region" description="Helical" evidence="18">
    <location>
        <begin position="169"/>
        <end position="187"/>
    </location>
</feature>
<keyword evidence="12 18" id="KW-0445">Lipid transport</keyword>
<comment type="caution">
    <text evidence="18">Lacks conserved residue(s) required for the propagation of feature annotation.</text>
</comment>
<evidence type="ECO:0000256" key="7">
    <source>
        <dbReference type="ARBA" id="ARBA00022448"/>
    </source>
</evidence>
<name>A0A9W7XWD6_9FUNG</name>
<evidence type="ECO:0000256" key="17">
    <source>
        <dbReference type="ARBA" id="ARBA00024631"/>
    </source>
</evidence>
<comment type="catalytic activity">
    <reaction evidence="14">
        <text>a 1,2-diacyl-sn-glycero-3-phospho-L-serine(in) = a 1,2-diacyl-sn-glycero-3-phospho-L-serine(out)</text>
        <dbReference type="Rhea" id="RHEA:38663"/>
        <dbReference type="ChEBI" id="CHEBI:57262"/>
    </reaction>
</comment>
<keyword evidence="13 18" id="KW-0472">Membrane</keyword>
<evidence type="ECO:0000256" key="16">
    <source>
        <dbReference type="ARBA" id="ARBA00024621"/>
    </source>
</evidence>
<evidence type="ECO:0000313" key="20">
    <source>
        <dbReference type="EMBL" id="KAJ1720576.1"/>
    </source>
</evidence>
<evidence type="ECO:0000256" key="10">
    <source>
        <dbReference type="ARBA" id="ARBA00023006"/>
    </source>
</evidence>